<name>A0A1G2HVV0_9BACT</name>
<protein>
    <recommendedName>
        <fullName evidence="4">YggT family protein</fullName>
    </recommendedName>
</protein>
<comment type="caution">
    <text evidence="2">The sequence shown here is derived from an EMBL/GenBank/DDBJ whole genome shotgun (WGS) entry which is preliminary data.</text>
</comment>
<evidence type="ECO:0000313" key="2">
    <source>
        <dbReference type="EMBL" id="OGZ66652.1"/>
    </source>
</evidence>
<keyword evidence="1" id="KW-0812">Transmembrane</keyword>
<dbReference type="AlphaFoldDB" id="A0A1G2HVV0"/>
<proteinExistence type="predicted"/>
<evidence type="ECO:0000313" key="3">
    <source>
        <dbReference type="Proteomes" id="UP000178774"/>
    </source>
</evidence>
<gene>
    <name evidence="2" type="ORF">A2822_00445</name>
</gene>
<feature type="transmembrane region" description="Helical" evidence="1">
    <location>
        <begin position="45"/>
        <end position="65"/>
    </location>
</feature>
<evidence type="ECO:0000256" key="1">
    <source>
        <dbReference type="SAM" id="Phobius"/>
    </source>
</evidence>
<feature type="transmembrane region" description="Helical" evidence="1">
    <location>
        <begin position="77"/>
        <end position="98"/>
    </location>
</feature>
<reference evidence="2 3" key="1">
    <citation type="journal article" date="2016" name="Nat. Commun.">
        <title>Thousands of microbial genomes shed light on interconnected biogeochemical processes in an aquifer system.</title>
        <authorList>
            <person name="Anantharaman K."/>
            <person name="Brown C.T."/>
            <person name="Hug L.A."/>
            <person name="Sharon I."/>
            <person name="Castelle C.J."/>
            <person name="Probst A.J."/>
            <person name="Thomas B.C."/>
            <person name="Singh A."/>
            <person name="Wilkins M.J."/>
            <person name="Karaoz U."/>
            <person name="Brodie E.L."/>
            <person name="Williams K.H."/>
            <person name="Hubbard S.S."/>
            <person name="Banfield J.F."/>
        </authorList>
    </citation>
    <scope>NUCLEOTIDE SEQUENCE [LARGE SCALE GENOMIC DNA]</scope>
</reference>
<organism evidence="2 3">
    <name type="scientific">Candidatus Staskawiczbacteria bacterium RIFCSPHIGHO2_01_FULL_41_41</name>
    <dbReference type="NCBI Taxonomy" id="1802203"/>
    <lineage>
        <taxon>Bacteria</taxon>
        <taxon>Candidatus Staskawicziibacteriota</taxon>
    </lineage>
</organism>
<keyword evidence="1" id="KW-1133">Transmembrane helix</keyword>
<accession>A0A1G2HVV0</accession>
<dbReference type="Proteomes" id="UP000178774">
    <property type="component" value="Unassembled WGS sequence"/>
</dbReference>
<evidence type="ECO:0008006" key="4">
    <source>
        <dbReference type="Google" id="ProtNLM"/>
    </source>
</evidence>
<feature type="transmembrane region" description="Helical" evidence="1">
    <location>
        <begin position="15"/>
        <end position="33"/>
    </location>
</feature>
<sequence length="111" mass="12328">MDNVPLKVQRFTYDIIYYVLWIIEITLFLRFALKLLAANPANEIVAFLYSISLVLIGPFDGMFGTSMVGNMVLEPSVLIAMVFYALVGYALVSLVKVISGFHNSPPPHSSI</sequence>
<keyword evidence="1" id="KW-0472">Membrane</keyword>
<dbReference type="EMBL" id="MHOP01000002">
    <property type="protein sequence ID" value="OGZ66652.1"/>
    <property type="molecule type" value="Genomic_DNA"/>
</dbReference>